<gene>
    <name evidence="2" type="ORF">g.41562</name>
</gene>
<dbReference type="Pfam" id="PF00078">
    <property type="entry name" value="RVT_1"/>
    <property type="match status" value="1"/>
</dbReference>
<dbReference type="SUPFAM" id="SSF56672">
    <property type="entry name" value="DNA/RNA polymerases"/>
    <property type="match status" value="1"/>
</dbReference>
<organism evidence="2">
    <name type="scientific">Homalodisca liturata</name>
    <dbReference type="NCBI Taxonomy" id="320908"/>
    <lineage>
        <taxon>Eukaryota</taxon>
        <taxon>Metazoa</taxon>
        <taxon>Ecdysozoa</taxon>
        <taxon>Arthropoda</taxon>
        <taxon>Hexapoda</taxon>
        <taxon>Insecta</taxon>
        <taxon>Pterygota</taxon>
        <taxon>Neoptera</taxon>
        <taxon>Paraneoptera</taxon>
        <taxon>Hemiptera</taxon>
        <taxon>Auchenorrhyncha</taxon>
        <taxon>Membracoidea</taxon>
        <taxon>Cicadellidae</taxon>
        <taxon>Cicadellinae</taxon>
        <taxon>Proconiini</taxon>
        <taxon>Homalodisca</taxon>
    </lineage>
</organism>
<dbReference type="PRINTS" id="PR01345">
    <property type="entry name" value="CERVTRCPTASE"/>
</dbReference>
<dbReference type="EMBL" id="GECU01009092">
    <property type="protein sequence ID" value="JAS98614.1"/>
    <property type="molecule type" value="Transcribed_RNA"/>
</dbReference>
<dbReference type="PANTHER" id="PTHR33332">
    <property type="entry name" value="REVERSE TRANSCRIPTASE DOMAIN-CONTAINING PROTEIN"/>
    <property type="match status" value="1"/>
</dbReference>
<feature type="domain" description="Reverse transcriptase" evidence="1">
    <location>
        <begin position="1"/>
        <end position="97"/>
    </location>
</feature>
<dbReference type="InterPro" id="IPR043502">
    <property type="entry name" value="DNA/RNA_pol_sf"/>
</dbReference>
<protein>
    <recommendedName>
        <fullName evidence="1">Reverse transcriptase domain-containing protein</fullName>
    </recommendedName>
</protein>
<sequence length="308" mass="35017">PFSVPSGVPQGSHLGPLLFNLFINDISSAISSKFLLFADDVKVFSRVTSPHDQEELQHSLDRISNWCRVNAMELNIAKCLVISYTRSNTAKPLDYSLNGSPLKIVDRVRDLGVIMTPSLSPYEHIMHVTNKASSMLGFIARTCKDFRSPSTLAILYKTLVRPLLEYCSVVWSPYQAGHIVLLNRVQVRCLRLLGVKLGYNYLATPVAEIEMLYGLQPLQERRKYIDILFLYRLVNGFLDCPHLVSDIDFSIPRGTRSKTLFCRRFRPTYYASNHGICRLLKLGSEAAHIDFFHDSKYTLKNKLLNVNT</sequence>
<evidence type="ECO:0000313" key="2">
    <source>
        <dbReference type="EMBL" id="JAS98614.1"/>
    </source>
</evidence>
<accession>A0A1B6JHC3</accession>
<evidence type="ECO:0000259" key="1">
    <source>
        <dbReference type="PROSITE" id="PS50878"/>
    </source>
</evidence>
<dbReference type="PROSITE" id="PS50878">
    <property type="entry name" value="RT_POL"/>
    <property type="match status" value="1"/>
</dbReference>
<dbReference type="AlphaFoldDB" id="A0A1B6JHC3"/>
<feature type="non-terminal residue" evidence="2">
    <location>
        <position position="1"/>
    </location>
</feature>
<name>A0A1B6JHC3_9HEMI</name>
<dbReference type="InterPro" id="IPR000477">
    <property type="entry name" value="RT_dom"/>
</dbReference>
<dbReference type="GO" id="GO:0071897">
    <property type="term" value="P:DNA biosynthetic process"/>
    <property type="evidence" value="ECO:0007669"/>
    <property type="project" value="UniProtKB-ARBA"/>
</dbReference>
<proteinExistence type="predicted"/>
<reference evidence="2" key="1">
    <citation type="submission" date="2015-11" db="EMBL/GenBank/DDBJ databases">
        <title>De novo transcriptome assembly of four potential Pierce s Disease insect vectors from Arizona vineyards.</title>
        <authorList>
            <person name="Tassone E.E."/>
        </authorList>
    </citation>
    <scope>NUCLEOTIDE SEQUENCE</scope>
</reference>